<feature type="region of interest" description="Disordered" evidence="1">
    <location>
        <begin position="40"/>
        <end position="113"/>
    </location>
</feature>
<keyword evidence="3" id="KW-1185">Reference proteome</keyword>
<comment type="caution">
    <text evidence="2">The sequence shown here is derived from an EMBL/GenBank/DDBJ whole genome shotgun (WGS) entry which is preliminary data.</text>
</comment>
<sequence length="113" mass="12931">MKRAPWNPGERRFVLTKRRKPSRCWDVVVRLTAHLLVVHHQNPVTSSRWQPCHGVRRSVTPRDKKRGRNTGHDKNNVSRASLTGDENKDRAEEGSGGMVARPKDGRTDKSRQS</sequence>
<dbReference type="AlphaFoldDB" id="A0AAW1A6W3"/>
<reference evidence="2 3" key="1">
    <citation type="submission" date="2024-05" db="EMBL/GenBank/DDBJ databases">
        <title>The nuclear and mitochondrial genome assemblies of Tetragonisca angustula (Apidae: Meliponini), a tiny yet remarkable pollinator in the Neotropics.</title>
        <authorList>
            <person name="Ferrari R."/>
            <person name="Ricardo P.C."/>
            <person name="Dias F.C."/>
            <person name="Araujo N.S."/>
            <person name="Soares D.O."/>
            <person name="Zhou Q.-S."/>
            <person name="Zhu C.-D."/>
            <person name="Coutinho L."/>
            <person name="Airas M.C."/>
            <person name="Batista T.M."/>
        </authorList>
    </citation>
    <scope>NUCLEOTIDE SEQUENCE [LARGE SCALE GENOMIC DNA]</scope>
    <source>
        <strain evidence="2">ASF017062</strain>
        <tissue evidence="2">Abdomen</tissue>
    </source>
</reference>
<feature type="compositionally biased region" description="Basic and acidic residues" evidence="1">
    <location>
        <begin position="101"/>
        <end position="113"/>
    </location>
</feature>
<evidence type="ECO:0000313" key="2">
    <source>
        <dbReference type="EMBL" id="KAK9304751.1"/>
    </source>
</evidence>
<proteinExistence type="predicted"/>
<dbReference type="Proteomes" id="UP001432146">
    <property type="component" value="Unassembled WGS sequence"/>
</dbReference>
<protein>
    <submittedName>
        <fullName evidence="2">Uncharacterized protein</fullName>
    </submittedName>
</protein>
<name>A0AAW1A6W3_9HYME</name>
<organism evidence="2 3">
    <name type="scientific">Tetragonisca angustula</name>
    <dbReference type="NCBI Taxonomy" id="166442"/>
    <lineage>
        <taxon>Eukaryota</taxon>
        <taxon>Metazoa</taxon>
        <taxon>Ecdysozoa</taxon>
        <taxon>Arthropoda</taxon>
        <taxon>Hexapoda</taxon>
        <taxon>Insecta</taxon>
        <taxon>Pterygota</taxon>
        <taxon>Neoptera</taxon>
        <taxon>Endopterygota</taxon>
        <taxon>Hymenoptera</taxon>
        <taxon>Apocrita</taxon>
        <taxon>Aculeata</taxon>
        <taxon>Apoidea</taxon>
        <taxon>Anthophila</taxon>
        <taxon>Apidae</taxon>
        <taxon>Tetragonisca</taxon>
    </lineage>
</organism>
<evidence type="ECO:0000313" key="3">
    <source>
        <dbReference type="Proteomes" id="UP001432146"/>
    </source>
</evidence>
<gene>
    <name evidence="2" type="ORF">QLX08_003964</name>
</gene>
<accession>A0AAW1A6W3</accession>
<evidence type="ECO:0000256" key="1">
    <source>
        <dbReference type="SAM" id="MobiDB-lite"/>
    </source>
</evidence>
<dbReference type="EMBL" id="JAWNGG020000060">
    <property type="protein sequence ID" value="KAK9304751.1"/>
    <property type="molecule type" value="Genomic_DNA"/>
</dbReference>